<name>A0A674MQ01_TAKRU</name>
<dbReference type="Proteomes" id="UP000005226">
    <property type="component" value="Chromosome 6"/>
</dbReference>
<dbReference type="AlphaFoldDB" id="A0A674MQ01"/>
<dbReference type="GO" id="GO:0046854">
    <property type="term" value="P:phosphatidylinositol phosphate biosynthetic process"/>
    <property type="evidence" value="ECO:0007669"/>
    <property type="project" value="TreeGrafter"/>
</dbReference>
<dbReference type="Gene3D" id="3.30.810.10">
    <property type="entry name" value="2-Layer Sandwich"/>
    <property type="match status" value="1"/>
</dbReference>
<dbReference type="SUPFAM" id="SSF56104">
    <property type="entry name" value="SAICAR synthase-like"/>
    <property type="match status" value="2"/>
</dbReference>
<proteinExistence type="predicted"/>
<evidence type="ECO:0000259" key="1">
    <source>
        <dbReference type="Pfam" id="PF01504"/>
    </source>
</evidence>
<dbReference type="Ensembl" id="ENSTRUT00000079615.1">
    <property type="protein sequence ID" value="ENSTRUP00000063198.1"/>
    <property type="gene ID" value="ENSTRUG00000027632.1"/>
</dbReference>
<evidence type="ECO:0000313" key="3">
    <source>
        <dbReference type="Proteomes" id="UP000005226"/>
    </source>
</evidence>
<feature type="domain" description="PIPK" evidence="1">
    <location>
        <begin position="1"/>
        <end position="56"/>
    </location>
</feature>
<dbReference type="InterPro" id="IPR023610">
    <property type="entry name" value="PInositol-4/5-P-5/4-kinase"/>
</dbReference>
<dbReference type="PANTHER" id="PTHR23086:SF46">
    <property type="entry name" value="PHOSPHATIDYLINOSITOL 4-PHOSPHATE 5-KINASE-LIKE PROTEIN 1"/>
    <property type="match status" value="1"/>
</dbReference>
<reference evidence="2" key="2">
    <citation type="submission" date="2025-08" db="UniProtKB">
        <authorList>
            <consortium name="Ensembl"/>
        </authorList>
    </citation>
    <scope>IDENTIFICATION</scope>
</reference>
<reference evidence="2" key="3">
    <citation type="submission" date="2025-09" db="UniProtKB">
        <authorList>
            <consortium name="Ensembl"/>
        </authorList>
    </citation>
    <scope>IDENTIFICATION</scope>
</reference>
<protein>
    <recommendedName>
        <fullName evidence="1">PIPK domain-containing protein</fullName>
    </recommendedName>
</protein>
<dbReference type="GO" id="GO:0005886">
    <property type="term" value="C:plasma membrane"/>
    <property type="evidence" value="ECO:0007669"/>
    <property type="project" value="TreeGrafter"/>
</dbReference>
<dbReference type="Pfam" id="PF01504">
    <property type="entry name" value="PIP5K"/>
    <property type="match status" value="1"/>
</dbReference>
<evidence type="ECO:0000313" key="2">
    <source>
        <dbReference type="Ensembl" id="ENSTRUP00000063198.1"/>
    </source>
</evidence>
<dbReference type="GO" id="GO:0016308">
    <property type="term" value="F:1-phosphatidylinositol-4-phosphate 5-kinase activity"/>
    <property type="evidence" value="ECO:0007669"/>
    <property type="project" value="TreeGrafter"/>
</dbReference>
<reference evidence="2 3" key="1">
    <citation type="journal article" date="2011" name="Genome Biol. Evol.">
        <title>Integration of the genetic map and genome assembly of fugu facilitates insights into distinct features of genome evolution in teleosts and mammals.</title>
        <authorList>
            <person name="Kai W."/>
            <person name="Kikuchi K."/>
            <person name="Tohari S."/>
            <person name="Chew A.K."/>
            <person name="Tay A."/>
            <person name="Fujiwara A."/>
            <person name="Hosoya S."/>
            <person name="Suetake H."/>
            <person name="Naruse K."/>
            <person name="Brenner S."/>
            <person name="Suzuki Y."/>
            <person name="Venkatesh B."/>
        </authorList>
    </citation>
    <scope>NUCLEOTIDE SEQUENCE [LARGE SCALE GENOMIC DNA]</scope>
</reference>
<dbReference type="PANTHER" id="PTHR23086">
    <property type="entry name" value="PHOSPHATIDYLINOSITOL-4-PHOSPHATE 5-KINASE"/>
    <property type="match status" value="1"/>
</dbReference>
<keyword evidence="3" id="KW-1185">Reference proteome</keyword>
<dbReference type="InterPro" id="IPR027483">
    <property type="entry name" value="PInositol-4-P-4/5-kinase_C_sf"/>
</dbReference>
<dbReference type="InterPro" id="IPR002498">
    <property type="entry name" value="PInositol-4-P-4/5-kinase_core"/>
</dbReference>
<accession>A0A674MQ01</accession>
<dbReference type="InParanoid" id="A0A674MQ01"/>
<organism evidence="2 3">
    <name type="scientific">Takifugu rubripes</name>
    <name type="common">Japanese pufferfish</name>
    <name type="synonym">Fugu rubripes</name>
    <dbReference type="NCBI Taxonomy" id="31033"/>
    <lineage>
        <taxon>Eukaryota</taxon>
        <taxon>Metazoa</taxon>
        <taxon>Chordata</taxon>
        <taxon>Craniata</taxon>
        <taxon>Vertebrata</taxon>
        <taxon>Euteleostomi</taxon>
        <taxon>Actinopterygii</taxon>
        <taxon>Neopterygii</taxon>
        <taxon>Teleostei</taxon>
        <taxon>Neoteleostei</taxon>
        <taxon>Acanthomorphata</taxon>
        <taxon>Eupercaria</taxon>
        <taxon>Tetraodontiformes</taxon>
        <taxon>Tetradontoidea</taxon>
        <taxon>Tetraodontidae</taxon>
        <taxon>Takifugu</taxon>
    </lineage>
</organism>
<sequence length="400" mass="43254">MLSVFYPDDRISARYDIKGCEVSRWTQPAPEGSGHVVVLKDLNFEGQYITLGKEGRSTAHPDTALSTGVSLLPFFTVSDSSVFCLYPGGVSPVCVLSMCLLPIHVLSLCPLCLCVSCLWPGCMPPVCVLSVCVPPVCVLAVCVSPVYPCPVCLCPGCVSPFYPCPVLPIRDLSVCQLSVSGLCPGCVSSFYQCHVLSIHVLTMCLLSVSYLSVCRLSIPVLYIRVLSVSSVCRLSIPVLYIRVMSVSWLCFSFLSMSCPVYPCPVCVSCLCVLSVSCLCVACLSLPCISMSCLCPVCVSPVYPCPVHPCPVYPCPVCVSCLCPACAAQQRSWLLLQVDIDTRFLQRLNVLDYSFLLAQQPLQPDEQLQVLSLRTLIIRTKRSVGSSTDPHFSAPVCVLTG</sequence>
<dbReference type="GeneTree" id="ENSGT00940000158633"/>